<evidence type="ECO:0000313" key="2">
    <source>
        <dbReference type="EMBL" id="GFH52418.1"/>
    </source>
</evidence>
<feature type="region of interest" description="Disordered" evidence="1">
    <location>
        <begin position="150"/>
        <end position="170"/>
    </location>
</feature>
<comment type="caution">
    <text evidence="2">The sequence shown here is derived from an EMBL/GenBank/DDBJ whole genome shotgun (WGS) entry which is preliminary data.</text>
</comment>
<dbReference type="EMBL" id="BLLK01000045">
    <property type="protein sequence ID" value="GFH52418.1"/>
    <property type="molecule type" value="Genomic_DNA"/>
</dbReference>
<accession>A0AAD3CUM4</accession>
<reference evidence="2 3" key="1">
    <citation type="journal article" date="2021" name="Sci. Rep.">
        <title>The genome of the diatom Chaetoceros tenuissimus carries an ancient integrated fragment of an extant virus.</title>
        <authorList>
            <person name="Hongo Y."/>
            <person name="Kimura K."/>
            <person name="Takaki Y."/>
            <person name="Yoshida Y."/>
            <person name="Baba S."/>
            <person name="Kobayashi G."/>
            <person name="Nagasaki K."/>
            <person name="Hano T."/>
            <person name="Tomaru Y."/>
        </authorList>
    </citation>
    <scope>NUCLEOTIDE SEQUENCE [LARGE SCALE GENOMIC DNA]</scope>
    <source>
        <strain evidence="2 3">NIES-3715</strain>
    </source>
</reference>
<organism evidence="2 3">
    <name type="scientific">Chaetoceros tenuissimus</name>
    <dbReference type="NCBI Taxonomy" id="426638"/>
    <lineage>
        <taxon>Eukaryota</taxon>
        <taxon>Sar</taxon>
        <taxon>Stramenopiles</taxon>
        <taxon>Ochrophyta</taxon>
        <taxon>Bacillariophyta</taxon>
        <taxon>Coscinodiscophyceae</taxon>
        <taxon>Chaetocerotophycidae</taxon>
        <taxon>Chaetocerotales</taxon>
        <taxon>Chaetocerotaceae</taxon>
        <taxon>Chaetoceros</taxon>
    </lineage>
</organism>
<sequence>MIIVVEAAPFSISAVRKLARECGLEEIYLNETSRVISFRSSNTRYNVYYTTGTISTSLDHPRQGKTQLFRRNVDMNLLRQIFLNPRIHTDLGYQQTSPSRELNSDVKGEEDSARIQKEKLLAERAAIDKEIKECQAILDRYEKERQEKARKEAEEKERKRKAEFEEAHRREVRARDSKRTERGLRAKWCGLRESDNFKKNFRNDTTCVAIGGDTHLCLYENGGWAYSSGLTTNLHKKLHTRALSHPSPDYIAMGSLDRYYIRFANGKSEWVGPKDMTELLQNTNRKVKSVAFGEDFETYFIVFEDGY</sequence>
<dbReference type="AlphaFoldDB" id="A0AAD3CUM4"/>
<keyword evidence="3" id="KW-1185">Reference proteome</keyword>
<name>A0AAD3CUM4_9STRA</name>
<gene>
    <name evidence="2" type="ORF">CTEN210_08894</name>
</gene>
<dbReference type="Proteomes" id="UP001054902">
    <property type="component" value="Unassembled WGS sequence"/>
</dbReference>
<evidence type="ECO:0000313" key="3">
    <source>
        <dbReference type="Proteomes" id="UP001054902"/>
    </source>
</evidence>
<protein>
    <submittedName>
        <fullName evidence="2">Uncharacterized protein</fullName>
    </submittedName>
</protein>
<evidence type="ECO:0000256" key="1">
    <source>
        <dbReference type="SAM" id="MobiDB-lite"/>
    </source>
</evidence>
<proteinExistence type="predicted"/>